<evidence type="ECO:0000313" key="1">
    <source>
        <dbReference type="EMBL" id="KKN10604.1"/>
    </source>
</evidence>
<name>A0A0F9MY43_9ZZZZ</name>
<accession>A0A0F9MY43</accession>
<comment type="caution">
    <text evidence="1">The sequence shown here is derived from an EMBL/GenBank/DDBJ whole genome shotgun (WGS) entry which is preliminary data.</text>
</comment>
<organism evidence="1">
    <name type="scientific">marine sediment metagenome</name>
    <dbReference type="NCBI Taxonomy" id="412755"/>
    <lineage>
        <taxon>unclassified sequences</taxon>
        <taxon>metagenomes</taxon>
        <taxon>ecological metagenomes</taxon>
    </lineage>
</organism>
<gene>
    <name evidence="1" type="ORF">LCGC14_1034920</name>
</gene>
<proteinExistence type="predicted"/>
<dbReference type="AlphaFoldDB" id="A0A0F9MY43"/>
<reference evidence="1" key="1">
    <citation type="journal article" date="2015" name="Nature">
        <title>Complex archaea that bridge the gap between prokaryotes and eukaryotes.</title>
        <authorList>
            <person name="Spang A."/>
            <person name="Saw J.H."/>
            <person name="Jorgensen S.L."/>
            <person name="Zaremba-Niedzwiedzka K."/>
            <person name="Martijn J."/>
            <person name="Lind A.E."/>
            <person name="van Eijk R."/>
            <person name="Schleper C."/>
            <person name="Guy L."/>
            <person name="Ettema T.J."/>
        </authorList>
    </citation>
    <scope>NUCLEOTIDE SEQUENCE</scope>
</reference>
<protein>
    <submittedName>
        <fullName evidence="1">Uncharacterized protein</fullName>
    </submittedName>
</protein>
<dbReference type="EMBL" id="LAZR01004230">
    <property type="protein sequence ID" value="KKN10604.1"/>
    <property type="molecule type" value="Genomic_DNA"/>
</dbReference>
<sequence>MPQSGDPQTTDIHILTVPCDSALETTPLIVELCLLACPTGANMQMEILSVGFRANTLAADTNGDGTILVDIEHIDDSASDVVTNLATNVDLETATQTVLVYNELWRGSQILDPGDVINVEFTTDGTLTTASEGAAFIVEYRVRRHS</sequence>